<name>A0ACA9Y4H3_9ASCO</name>
<reference evidence="1" key="1">
    <citation type="submission" date="2022-06" db="EMBL/GenBank/DDBJ databases">
        <authorList>
            <person name="Legras J.-L."/>
            <person name="Devillers H."/>
            <person name="Grondin C."/>
        </authorList>
    </citation>
    <scope>NUCLEOTIDE SEQUENCE</scope>
    <source>
        <strain evidence="1">CLIB 1444</strain>
    </source>
</reference>
<sequence>MTLAIEDPFTKDYSEAVREYLNQKPDELNVVITKSIESADSLNLILNKLYDDYRKECDKMNLGPMYNINIIFNELSLLQGSNVFHVNGEESYGEEIKANINSIKLENIANNDRYKVVAVGGTFDHLHDGHKILLSVATYLSTQKLIVGVTDAELLKNKKYKEQLDSFEKRIQSTLKFLKLLDLKSVEIYKIVDVCGPTGYVENIDCLVLSQESSGGGEFVNNFRKSIGFKQLEVFTIDLIGGENKLSSTDLRKADA</sequence>
<gene>
    <name evidence="1" type="ORF">CLIB1444_02S04918</name>
</gene>
<evidence type="ECO:0000313" key="2">
    <source>
        <dbReference type="Proteomes" id="UP001152531"/>
    </source>
</evidence>
<comment type="caution">
    <text evidence="1">The sequence shown here is derived from an EMBL/GenBank/DDBJ whole genome shotgun (WGS) entry which is preliminary data.</text>
</comment>
<keyword evidence="2" id="KW-1185">Reference proteome</keyword>
<organism evidence="1 2">
    <name type="scientific">[Candida] jaroonii</name>
    <dbReference type="NCBI Taxonomy" id="467808"/>
    <lineage>
        <taxon>Eukaryota</taxon>
        <taxon>Fungi</taxon>
        <taxon>Dikarya</taxon>
        <taxon>Ascomycota</taxon>
        <taxon>Saccharomycotina</taxon>
        <taxon>Pichiomycetes</taxon>
        <taxon>Debaryomycetaceae</taxon>
        <taxon>Yamadazyma</taxon>
    </lineage>
</organism>
<dbReference type="Proteomes" id="UP001152531">
    <property type="component" value="Unassembled WGS sequence"/>
</dbReference>
<accession>A0ACA9Y4H3</accession>
<proteinExistence type="predicted"/>
<keyword evidence="1" id="KW-0548">Nucleotidyltransferase</keyword>
<evidence type="ECO:0000313" key="1">
    <source>
        <dbReference type="EMBL" id="CAH6719280.1"/>
    </source>
</evidence>
<protein>
    <submittedName>
        <fullName evidence="1">Phosphopantetheine adenylyltransferase</fullName>
    </submittedName>
</protein>
<dbReference type="EMBL" id="CALSDN010000002">
    <property type="protein sequence ID" value="CAH6719280.1"/>
    <property type="molecule type" value="Genomic_DNA"/>
</dbReference>
<keyword evidence="1" id="KW-0808">Transferase</keyword>